<dbReference type="EMBL" id="MFUH01000020">
    <property type="protein sequence ID" value="OGI81698.1"/>
    <property type="molecule type" value="Genomic_DNA"/>
</dbReference>
<dbReference type="InterPro" id="IPR049389">
    <property type="entry name" value="TTHA0281-like"/>
</dbReference>
<proteinExistence type="predicted"/>
<evidence type="ECO:0000313" key="2">
    <source>
        <dbReference type="Proteomes" id="UP000179880"/>
    </source>
</evidence>
<evidence type="ECO:0000313" key="1">
    <source>
        <dbReference type="EMBL" id="OGI81698.1"/>
    </source>
</evidence>
<protein>
    <submittedName>
        <fullName evidence="1">Antitoxin HicB</fullName>
    </submittedName>
</protein>
<gene>
    <name evidence="1" type="ORF">A3B93_00815</name>
</gene>
<dbReference type="InterPro" id="IPR035069">
    <property type="entry name" value="TTHA1013/TTHA0281-like"/>
</dbReference>
<sequence>MLTSFIEKNLHRAKYKILEDGTYFGEIPKVRGVWASAKTLEDCRSELREVFEEWMLLSLKKDKKIPGFSFLLEKRAYA</sequence>
<accession>A0A1F6WIH7</accession>
<dbReference type="Pfam" id="PF21748">
    <property type="entry name" value="UPF0150"/>
    <property type="match status" value="1"/>
</dbReference>
<organism evidence="1 2">
    <name type="scientific">Candidatus Nomurabacteria bacterium RIFCSPHIGHO2_02_FULL_42_24</name>
    <dbReference type="NCBI Taxonomy" id="1801757"/>
    <lineage>
        <taxon>Bacteria</taxon>
        <taxon>Candidatus Nomuraibacteriota</taxon>
    </lineage>
</organism>
<name>A0A1F6WIH7_9BACT</name>
<dbReference type="Gene3D" id="3.30.160.250">
    <property type="match status" value="1"/>
</dbReference>
<comment type="caution">
    <text evidence="1">The sequence shown here is derived from an EMBL/GenBank/DDBJ whole genome shotgun (WGS) entry which is preliminary data.</text>
</comment>
<dbReference type="SUPFAM" id="SSF143100">
    <property type="entry name" value="TTHA1013/TTHA0281-like"/>
    <property type="match status" value="1"/>
</dbReference>
<dbReference type="AlphaFoldDB" id="A0A1F6WIH7"/>
<reference evidence="1 2" key="1">
    <citation type="journal article" date="2016" name="Nat. Commun.">
        <title>Thousands of microbial genomes shed light on interconnected biogeochemical processes in an aquifer system.</title>
        <authorList>
            <person name="Anantharaman K."/>
            <person name="Brown C.T."/>
            <person name="Hug L.A."/>
            <person name="Sharon I."/>
            <person name="Castelle C.J."/>
            <person name="Probst A.J."/>
            <person name="Thomas B.C."/>
            <person name="Singh A."/>
            <person name="Wilkins M.J."/>
            <person name="Karaoz U."/>
            <person name="Brodie E.L."/>
            <person name="Williams K.H."/>
            <person name="Hubbard S.S."/>
            <person name="Banfield J.F."/>
        </authorList>
    </citation>
    <scope>NUCLEOTIDE SEQUENCE [LARGE SCALE GENOMIC DNA]</scope>
</reference>
<dbReference type="Proteomes" id="UP000179880">
    <property type="component" value="Unassembled WGS sequence"/>
</dbReference>